<protein>
    <submittedName>
        <fullName evidence="1">Uncharacterized protein</fullName>
    </submittedName>
</protein>
<dbReference type="RefSeq" id="WP_131749806.1">
    <property type="nucleotide sequence ID" value="NZ_CAACYI010000001.1"/>
</dbReference>
<dbReference type="EMBL" id="CAACYI010000001">
    <property type="protein sequence ID" value="VFB17217.1"/>
    <property type="molecule type" value="Genomic_DNA"/>
</dbReference>
<evidence type="ECO:0000313" key="1">
    <source>
        <dbReference type="EMBL" id="VFB17217.1"/>
    </source>
</evidence>
<evidence type="ECO:0000313" key="2">
    <source>
        <dbReference type="Proteomes" id="UP000377798"/>
    </source>
</evidence>
<comment type="caution">
    <text evidence="1">The sequence shown here is derived from an EMBL/GenBank/DDBJ whole genome shotgun (WGS) entry which is preliminary data.</text>
</comment>
<sequence length="129" mass="15041">MTFEELLKIAVDNNFAMCVTSDTIEIVPNSEFPSVEKILIDKRDSLNRKYELVISGDKARNMLAGVKEYIGLKEDERYLYLLYDWRTGEIIYQTRSQLQMYAKVGKMQIDGVYEEDMHVIMVDLKGTEK</sequence>
<dbReference type="Proteomes" id="UP000377798">
    <property type="component" value="Unassembled WGS sequence"/>
</dbReference>
<proteinExistence type="predicted"/>
<name>A0A8H2QYT0_9FIRM</name>
<organism evidence="1 2">
    <name type="scientific">Urinicoccus massiliensis</name>
    <dbReference type="NCBI Taxonomy" id="1723382"/>
    <lineage>
        <taxon>Bacteria</taxon>
        <taxon>Bacillati</taxon>
        <taxon>Bacillota</taxon>
        <taxon>Tissierellia</taxon>
        <taxon>Tissierellales</taxon>
        <taxon>Peptoniphilaceae</taxon>
        <taxon>Urinicoccus</taxon>
    </lineage>
</organism>
<keyword evidence="2" id="KW-1185">Reference proteome</keyword>
<accession>A0A8H2QYT0</accession>
<reference evidence="1 2" key="1">
    <citation type="submission" date="2019-02" db="EMBL/GenBank/DDBJ databases">
        <authorList>
            <consortium name="Pathogen Informatics"/>
        </authorList>
    </citation>
    <scope>NUCLEOTIDE SEQUENCE [LARGE SCALE GENOMIC DNA]</scope>
    <source>
        <strain evidence="1 2">3012STDY7089603</strain>
    </source>
</reference>
<dbReference type="AlphaFoldDB" id="A0A8H2QYT0"/>
<gene>
    <name evidence="1" type="ORF">NCTC13150_01804</name>
</gene>